<gene>
    <name evidence="1" type="ORF">GS399_11060</name>
</gene>
<accession>A0A7K1YAQ9</accession>
<proteinExistence type="predicted"/>
<keyword evidence="2" id="KW-1185">Reference proteome</keyword>
<reference evidence="1 2" key="1">
    <citation type="submission" date="2019-11" db="EMBL/GenBank/DDBJ databases">
        <title>Pedobacter sp. HMF7647 Genome sequencing and assembly.</title>
        <authorList>
            <person name="Kang H."/>
            <person name="Kim H."/>
            <person name="Joh K."/>
        </authorList>
    </citation>
    <scope>NUCLEOTIDE SEQUENCE [LARGE SCALE GENOMIC DNA]</scope>
    <source>
        <strain evidence="1 2">HMF7647</strain>
    </source>
</reference>
<name>A0A7K1YAQ9_9SPHI</name>
<dbReference type="AlphaFoldDB" id="A0A7K1YAQ9"/>
<sequence length="49" mass="5372">MRKTIVFMTVLMFLILPAVGGVTILQDSLINEDTNGTVTMHEVSAYSTI</sequence>
<dbReference type="EMBL" id="WVHT01000004">
    <property type="protein sequence ID" value="MXV51510.1"/>
    <property type="molecule type" value="Genomic_DNA"/>
</dbReference>
<protein>
    <submittedName>
        <fullName evidence="1">Uncharacterized protein</fullName>
    </submittedName>
</protein>
<evidence type="ECO:0000313" key="2">
    <source>
        <dbReference type="Proteomes" id="UP000466586"/>
    </source>
</evidence>
<dbReference type="RefSeq" id="WP_160844677.1">
    <property type="nucleotide sequence ID" value="NZ_WVHT01000004.1"/>
</dbReference>
<evidence type="ECO:0000313" key="1">
    <source>
        <dbReference type="EMBL" id="MXV51510.1"/>
    </source>
</evidence>
<organism evidence="1 2">
    <name type="scientific">Hufsiella arboris</name>
    <dbReference type="NCBI Taxonomy" id="2695275"/>
    <lineage>
        <taxon>Bacteria</taxon>
        <taxon>Pseudomonadati</taxon>
        <taxon>Bacteroidota</taxon>
        <taxon>Sphingobacteriia</taxon>
        <taxon>Sphingobacteriales</taxon>
        <taxon>Sphingobacteriaceae</taxon>
        <taxon>Hufsiella</taxon>
    </lineage>
</organism>
<comment type="caution">
    <text evidence="1">The sequence shown here is derived from an EMBL/GenBank/DDBJ whole genome shotgun (WGS) entry which is preliminary data.</text>
</comment>
<dbReference type="Proteomes" id="UP000466586">
    <property type="component" value="Unassembled WGS sequence"/>
</dbReference>